<reference evidence="2 3" key="1">
    <citation type="submission" date="2010-12" db="EMBL/GenBank/DDBJ databases">
        <authorList>
            <person name="Muzny D."/>
            <person name="Qin X."/>
            <person name="Buhay C."/>
            <person name="Dugan-Rocha S."/>
            <person name="Ding Y."/>
            <person name="Chen G."/>
            <person name="Hawes A."/>
            <person name="Holder M."/>
            <person name="Jhangiani S."/>
            <person name="Johnson A."/>
            <person name="Khan Z."/>
            <person name="Li Z."/>
            <person name="Liu W."/>
            <person name="Liu X."/>
            <person name="Perez L."/>
            <person name="Shen H."/>
            <person name="Wang Q."/>
            <person name="Watt J."/>
            <person name="Xi L."/>
            <person name="Xin Y."/>
            <person name="Zhou J."/>
            <person name="Deng J."/>
            <person name="Jiang H."/>
            <person name="Liu Y."/>
            <person name="Qu J."/>
            <person name="Song X.-Z."/>
            <person name="Zhang L."/>
            <person name="Villasana D."/>
            <person name="Johnson A."/>
            <person name="Liu J."/>
            <person name="Liyanage D."/>
            <person name="Lorensuhewa L."/>
            <person name="Robinson T."/>
            <person name="Song A."/>
            <person name="Song B.-B."/>
            <person name="Dinh H."/>
            <person name="Thornton R."/>
            <person name="Coyle M."/>
            <person name="Francisco L."/>
            <person name="Jackson L."/>
            <person name="Javaid M."/>
            <person name="Korchina V."/>
            <person name="Kovar C."/>
            <person name="Mata R."/>
            <person name="Mathew T."/>
            <person name="Ngo R."/>
            <person name="Nguyen L."/>
            <person name="Nguyen N."/>
            <person name="Okwuonu G."/>
            <person name="Ongeri F."/>
            <person name="Pham C."/>
            <person name="Simmons D."/>
            <person name="Wilczek-Boney K."/>
            <person name="Hale W."/>
            <person name="Jakkamsetti A."/>
            <person name="Pham P."/>
            <person name="Ruth R."/>
            <person name="San Lucas F."/>
            <person name="Warren J."/>
            <person name="Zhang J."/>
            <person name="Zhao Z."/>
            <person name="Zhou C."/>
            <person name="Zhu D."/>
            <person name="Lee S."/>
            <person name="Bess C."/>
            <person name="Blankenburg K."/>
            <person name="Forbes L."/>
            <person name="Fu Q."/>
            <person name="Gubbala S."/>
            <person name="Hirani K."/>
            <person name="Jayaseelan J.C."/>
            <person name="Lara F."/>
            <person name="Munidasa M."/>
            <person name="Palculict T."/>
            <person name="Patil S."/>
            <person name="Pu L.-L."/>
            <person name="Saada N."/>
            <person name="Tang L."/>
            <person name="Weissenberger G."/>
            <person name="Zhu Y."/>
            <person name="Hemphill L."/>
            <person name="Shang Y."/>
            <person name="Youmans B."/>
            <person name="Ayvaz T."/>
            <person name="Ross M."/>
            <person name="Santibanez J."/>
            <person name="Aqrawi P."/>
            <person name="Gross S."/>
            <person name="Joshi V."/>
            <person name="Fowler G."/>
            <person name="Nazareth L."/>
            <person name="Reid J."/>
            <person name="Worley K."/>
            <person name="Petrosino J."/>
            <person name="Highlander S."/>
            <person name="Gibbs R."/>
        </authorList>
    </citation>
    <scope>NUCLEOTIDE SEQUENCE [LARGE SCALE GENOMIC DNA]</scope>
    <source>
        <strain evidence="2 3">DSM 10105</strain>
    </source>
</reference>
<dbReference type="KEGG" id="pdo:PSDT_0366"/>
<dbReference type="InterPro" id="IPR008571">
    <property type="entry name" value="HerA-like"/>
</dbReference>
<dbReference type="PATRIC" id="fig|864564.6.peg.402"/>
<accession>E6K2R4</accession>
<sequence length="639" mass="72373">MMGEHPKPLGVVVGVDGTKCQVGMYNMSNDSEFLWDGELLMGPRVGAFLTILQNDIKIIASVSSEKVMDQQNSVKSKEFDNRYSKNSINRIIELKKQGVIENGHFHLTSRYEPMVGNVVALTTQEELNAIYSVDEGEPTIIIGESVREGKRVELPINKFFASHIGIFGNTGSGKSNTLHKLYLELFKSQYRDEIFKKSRFFVIDFNGEYTSGQFGVSPKSQKIFDINTRNPGEGAPLPIKKECILDPDILAILFDARPATQLPFLRRAIEQYRKISSSEQFARLEIGLLISLFKDYKDIKLSSGLVESWFKIANDLNSDIHRIDGNQSSYELDYGKVNFSIKDQGNQDIPIFSNGKISNQLRIDFYEEKLKTAYSKLDNEIERLRYFLQFQRIFDEAFKSLMPEYINPLFRRIDVALADLKPVVEIVDNIESEFATLNILSLAHANRNIKRLMPMLLAKMIYDEQKEAVANNGGNVCCTKHLIVDEAHNILSASSQSEGDSWQSYRLSVFEEIIKEGRKFGFFLTLASQRPADISPTIISQIHNFFIHRLVNDTDLRMLENTMPTLDRNSYSQISSLGQGEAIVTGTAVQVPILLHVDREEQVTRPNSDDVCLTRDIWSGRDDAMVDDETCDDSAEGNA</sequence>
<dbReference type="AlphaFoldDB" id="E6K2R4"/>
<dbReference type="Proteomes" id="UP000004946">
    <property type="component" value="Chromosome"/>
</dbReference>
<organism evidence="2 3">
    <name type="scientific">Parascardovia denticolens DSM 10105 = JCM 12538</name>
    <dbReference type="NCBI Taxonomy" id="864564"/>
    <lineage>
        <taxon>Bacteria</taxon>
        <taxon>Bacillati</taxon>
        <taxon>Actinomycetota</taxon>
        <taxon>Actinomycetes</taxon>
        <taxon>Bifidobacteriales</taxon>
        <taxon>Bifidobacteriaceae</taxon>
        <taxon>Parascardovia</taxon>
    </lineage>
</organism>
<dbReference type="EMBL" id="AEON01000002">
    <property type="protein sequence ID" value="EFT82618.1"/>
    <property type="molecule type" value="Genomic_DNA"/>
</dbReference>
<gene>
    <name evidence="2" type="ORF">HMPREF0620_1303</name>
</gene>
<keyword evidence="3" id="KW-1185">Reference proteome</keyword>
<dbReference type="Gene3D" id="3.40.50.300">
    <property type="entry name" value="P-loop containing nucleotide triphosphate hydrolases"/>
    <property type="match status" value="2"/>
</dbReference>
<evidence type="ECO:0000313" key="2">
    <source>
        <dbReference type="EMBL" id="EFT82618.1"/>
    </source>
</evidence>
<dbReference type="HOGENOM" id="CLU_023842_1_1_11"/>
<proteinExistence type="predicted"/>
<dbReference type="PANTHER" id="PTHR42957:SF1">
    <property type="entry name" value="HELICASE MJ1565-RELATED"/>
    <property type="match status" value="1"/>
</dbReference>
<protein>
    <recommendedName>
        <fullName evidence="1">Helicase HerA central domain-containing protein</fullName>
    </recommendedName>
</protein>
<dbReference type="SUPFAM" id="SSF52540">
    <property type="entry name" value="P-loop containing nucleoside triphosphate hydrolases"/>
    <property type="match status" value="1"/>
</dbReference>
<evidence type="ECO:0000259" key="1">
    <source>
        <dbReference type="Pfam" id="PF01935"/>
    </source>
</evidence>
<comment type="caution">
    <text evidence="2">The sequence shown here is derived from an EMBL/GenBank/DDBJ whole genome shotgun (WGS) entry which is preliminary data.</text>
</comment>
<dbReference type="Pfam" id="PF01935">
    <property type="entry name" value="DUF87"/>
    <property type="match status" value="1"/>
</dbReference>
<dbReference type="PANTHER" id="PTHR42957">
    <property type="entry name" value="HELICASE MJ1565-RELATED"/>
    <property type="match status" value="1"/>
</dbReference>
<name>E6K2R4_PARDN</name>
<dbReference type="InterPro" id="IPR027417">
    <property type="entry name" value="P-loop_NTPase"/>
</dbReference>
<dbReference type="eggNOG" id="COG0433">
    <property type="taxonomic scope" value="Bacteria"/>
</dbReference>
<dbReference type="InterPro" id="IPR002789">
    <property type="entry name" value="HerA_central"/>
</dbReference>
<evidence type="ECO:0000313" key="3">
    <source>
        <dbReference type="Proteomes" id="UP000004946"/>
    </source>
</evidence>
<feature type="domain" description="Helicase HerA central" evidence="1">
    <location>
        <begin position="142"/>
        <end position="284"/>
    </location>
</feature>
<dbReference type="RefSeq" id="WP_006290634.1">
    <property type="nucleotide sequence ID" value="NZ_AP012333.1"/>
</dbReference>